<sequence length="735" mass="85735">MKKVQDKQICQEHGKKLIFVETSLTTSKLKKLCEKCILQQNRSLIAWENVEQKYNNLTSKIAKESQTKIANNALIFKQLKDSLLTFFAKFSSQLEQFSSQLQQYENFITRQKVDISHNFTIEAIQNISKQLSTQNQNLKSIKQSILNQLNHFPFQDFQNKTLNLLDKISYWKADSEQVIEKQLFEELQICQSPTNYDWRCKKHDKDILFADLNLKKTVPTRLACFDCVSEYQSLFTELKQFQLSWENHTISIKEDIIYKQNKFQADLKIKQNLLCQFEKEFQVHINSLKSELEKISTKKQTDSQLYLMTKEWSQLSLQELTQIADLLSQNQLSTSEEEQKSKILDQQINEKLNNTYQQLNDLIKNCFNTILQENSTFKEETFSSITYEESNNLEPEENIIQQQTSHNQRKINNLQNNNSAQDQVTAAAFDSNSKIVIVGYSSGIIQVFTSNDKILIVNQKLNQHKGAIHSLCLFKDSKSFLSSSQDQTIKIWCKNNQGFQIQSDLIEIGYGSVYCTTMNRKQNLLIAGCELSLVFLYKIEKTWKQKQTLEFKNKSVRSLSLNSSIQTLVCSFQSCSQIDIYWCQNQIWEIKQRIEIKEMPSSVCLISELIFTCQVIKKNALYVFKKDQNSFTKKEEIKMVGGENFKHYQPQQFVSSKQILLNITGNTINLIKLIGKETCILEQTIQFQNNQIFATLSKCGEHLVTWEKNSQKLQLWNLEYQINFVRADNDAVQKK</sequence>
<dbReference type="AlphaFoldDB" id="A0A8S1Y9J6"/>
<dbReference type="PANTHER" id="PTHR19924:SF26">
    <property type="entry name" value="U3 SMALL NUCLEOLAR RNA-ASSOCIATED PROTEIN 15 HOMOLOG"/>
    <property type="match status" value="1"/>
</dbReference>
<comment type="subcellular location">
    <subcellularLocation>
        <location evidence="1">Nucleus</location>
    </subcellularLocation>
</comment>
<keyword evidence="7" id="KW-1185">Reference proteome</keyword>
<dbReference type="PROSITE" id="PS50082">
    <property type="entry name" value="WD_REPEATS_2"/>
    <property type="match status" value="1"/>
</dbReference>
<name>A0A8S1Y9J6_PAROT</name>
<dbReference type="GO" id="GO:0045943">
    <property type="term" value="P:positive regulation of transcription by RNA polymerase I"/>
    <property type="evidence" value="ECO:0007669"/>
    <property type="project" value="TreeGrafter"/>
</dbReference>
<reference evidence="6" key="1">
    <citation type="submission" date="2021-01" db="EMBL/GenBank/DDBJ databases">
        <authorList>
            <consortium name="Genoscope - CEA"/>
            <person name="William W."/>
        </authorList>
    </citation>
    <scope>NUCLEOTIDE SEQUENCE</scope>
</reference>
<keyword evidence="4" id="KW-0539">Nucleus</keyword>
<evidence type="ECO:0000313" key="7">
    <source>
        <dbReference type="Proteomes" id="UP000683925"/>
    </source>
</evidence>
<accession>A0A8S1Y9J6</accession>
<gene>
    <name evidence="6" type="ORF">POCTA_138.1.T1510002</name>
</gene>
<dbReference type="GO" id="GO:0005730">
    <property type="term" value="C:nucleolus"/>
    <property type="evidence" value="ECO:0007669"/>
    <property type="project" value="TreeGrafter"/>
</dbReference>
<organism evidence="6 7">
    <name type="scientific">Paramecium octaurelia</name>
    <dbReference type="NCBI Taxonomy" id="43137"/>
    <lineage>
        <taxon>Eukaryota</taxon>
        <taxon>Sar</taxon>
        <taxon>Alveolata</taxon>
        <taxon>Ciliophora</taxon>
        <taxon>Intramacronucleata</taxon>
        <taxon>Oligohymenophorea</taxon>
        <taxon>Peniculida</taxon>
        <taxon>Parameciidae</taxon>
        <taxon>Paramecium</taxon>
    </lineage>
</organism>
<dbReference type="Pfam" id="PF00400">
    <property type="entry name" value="WD40"/>
    <property type="match status" value="1"/>
</dbReference>
<keyword evidence="2 5" id="KW-0853">WD repeat</keyword>
<proteinExistence type="predicted"/>
<evidence type="ECO:0000256" key="1">
    <source>
        <dbReference type="ARBA" id="ARBA00004123"/>
    </source>
</evidence>
<protein>
    <recommendedName>
        <fullName evidence="8">WD domain, G-beta repeat protein</fullName>
    </recommendedName>
</protein>
<feature type="repeat" description="WD" evidence="5">
    <location>
        <begin position="461"/>
        <end position="492"/>
    </location>
</feature>
<keyword evidence="3" id="KW-0677">Repeat</keyword>
<dbReference type="OMA" id="CILEQTI"/>
<evidence type="ECO:0000256" key="3">
    <source>
        <dbReference type="ARBA" id="ARBA00022737"/>
    </source>
</evidence>
<dbReference type="Proteomes" id="UP000683925">
    <property type="component" value="Unassembled WGS sequence"/>
</dbReference>
<evidence type="ECO:0000256" key="5">
    <source>
        <dbReference type="PROSITE-ProRule" id="PRU00221"/>
    </source>
</evidence>
<evidence type="ECO:0000256" key="4">
    <source>
        <dbReference type="ARBA" id="ARBA00023242"/>
    </source>
</evidence>
<dbReference type="GO" id="GO:0006364">
    <property type="term" value="P:rRNA processing"/>
    <property type="evidence" value="ECO:0007669"/>
    <property type="project" value="TreeGrafter"/>
</dbReference>
<dbReference type="InterPro" id="IPR001680">
    <property type="entry name" value="WD40_rpt"/>
</dbReference>
<evidence type="ECO:0000313" key="6">
    <source>
        <dbReference type="EMBL" id="CAD8210409.1"/>
    </source>
</evidence>
<evidence type="ECO:0000256" key="2">
    <source>
        <dbReference type="ARBA" id="ARBA00022574"/>
    </source>
</evidence>
<dbReference type="EMBL" id="CAJJDP010000153">
    <property type="protein sequence ID" value="CAD8210409.1"/>
    <property type="molecule type" value="Genomic_DNA"/>
</dbReference>
<dbReference type="PANTHER" id="PTHR19924">
    <property type="entry name" value="UTP15 U3 SMALL NUCLEOLAR RNA-ASSOCIATED PROTEIN 15 FAMILY MEMBER"/>
    <property type="match status" value="1"/>
</dbReference>
<dbReference type="SMART" id="SM00320">
    <property type="entry name" value="WD40"/>
    <property type="match status" value="2"/>
</dbReference>
<dbReference type="PROSITE" id="PS50294">
    <property type="entry name" value="WD_REPEATS_REGION"/>
    <property type="match status" value="1"/>
</dbReference>
<dbReference type="OrthoDB" id="63070at2759"/>
<comment type="caution">
    <text evidence="6">The sequence shown here is derived from an EMBL/GenBank/DDBJ whole genome shotgun (WGS) entry which is preliminary data.</text>
</comment>
<evidence type="ECO:0008006" key="8">
    <source>
        <dbReference type="Google" id="ProtNLM"/>
    </source>
</evidence>